<dbReference type="Proteomes" id="UP000480684">
    <property type="component" value="Unassembled WGS sequence"/>
</dbReference>
<evidence type="ECO:0000313" key="3">
    <source>
        <dbReference type="Proteomes" id="UP000480684"/>
    </source>
</evidence>
<evidence type="ECO:0000313" key="2">
    <source>
        <dbReference type="EMBL" id="NFV78859.1"/>
    </source>
</evidence>
<feature type="transmembrane region" description="Helical" evidence="1">
    <location>
        <begin position="175"/>
        <end position="194"/>
    </location>
</feature>
<sequence>MAWSLSRKVSVALLGILLSTMVMTGAFGYYKFQSVLSDQVNSRYSFVVFTIKRKIEDRLALGLALRALRQIQELAELEKARDSQILGIQIYDSNREVLFDTDRGTIGSRVPSTWLEPLSAQGTQPFSLTDEDSALVGLPLVNTLGKVEGAVVLRYPATYLEQELGRLLQRLAGEFAVVLLGSAVLSVIAASWLLRDVRQRLVAMENTLNQSVTKGAPAKPGRDAFEGDFVRFCGKAREAVEQIGEASDEVERLDRLA</sequence>
<dbReference type="RefSeq" id="WP_163674209.1">
    <property type="nucleotide sequence ID" value="NZ_JAAIYP010000007.1"/>
</dbReference>
<keyword evidence="1" id="KW-0472">Membrane</keyword>
<keyword evidence="1" id="KW-1133">Transmembrane helix</keyword>
<protein>
    <submittedName>
        <fullName evidence="2">Uncharacterized protein</fullName>
    </submittedName>
</protein>
<proteinExistence type="predicted"/>
<dbReference type="AlphaFoldDB" id="A0A7C9QS51"/>
<evidence type="ECO:0000256" key="1">
    <source>
        <dbReference type="SAM" id="Phobius"/>
    </source>
</evidence>
<comment type="caution">
    <text evidence="2">The sequence shown here is derived from an EMBL/GenBank/DDBJ whole genome shotgun (WGS) entry which is preliminary data.</text>
</comment>
<keyword evidence="1" id="KW-0812">Transmembrane</keyword>
<reference evidence="2 3" key="1">
    <citation type="submission" date="2020-02" db="EMBL/GenBank/DDBJ databases">
        <authorList>
            <person name="Dziuba M."/>
            <person name="Kuznetsov B."/>
            <person name="Mardanov A."/>
            <person name="Ravin N."/>
            <person name="Grouzdev D."/>
        </authorList>
    </citation>
    <scope>NUCLEOTIDE SEQUENCE [LARGE SCALE GENOMIC DNA]</scope>
    <source>
        <strain evidence="2 3">SpK</strain>
    </source>
</reference>
<dbReference type="EMBL" id="JAAIYP010000007">
    <property type="protein sequence ID" value="NFV78859.1"/>
    <property type="molecule type" value="Genomic_DNA"/>
</dbReference>
<gene>
    <name evidence="2" type="ORF">G4223_01850</name>
</gene>
<accession>A0A7C9QS51</accession>
<name>A0A7C9QS51_9PROT</name>
<organism evidence="2 3">
    <name type="scientific">Magnetospirillum aberrantis SpK</name>
    <dbReference type="NCBI Taxonomy" id="908842"/>
    <lineage>
        <taxon>Bacteria</taxon>
        <taxon>Pseudomonadati</taxon>
        <taxon>Pseudomonadota</taxon>
        <taxon>Alphaproteobacteria</taxon>
        <taxon>Rhodospirillales</taxon>
        <taxon>Rhodospirillaceae</taxon>
        <taxon>Magnetospirillum</taxon>
    </lineage>
</organism>
<keyword evidence="3" id="KW-1185">Reference proteome</keyword>